<name>A0A0A9EEM3_ARUDO</name>
<evidence type="ECO:0000313" key="1">
    <source>
        <dbReference type="EMBL" id="JAD99199.1"/>
    </source>
</evidence>
<accession>A0A0A9EEM3</accession>
<dbReference type="AlphaFoldDB" id="A0A0A9EEM3"/>
<sequence>MSTFLCLMRYLNKIKRGVTSSARESLCI</sequence>
<reference evidence="1" key="2">
    <citation type="journal article" date="2015" name="Data Brief">
        <title>Shoot transcriptome of the giant reed, Arundo donax.</title>
        <authorList>
            <person name="Barrero R.A."/>
            <person name="Guerrero F.D."/>
            <person name="Moolhuijzen P."/>
            <person name="Goolsby J.A."/>
            <person name="Tidwell J."/>
            <person name="Bellgard S.E."/>
            <person name="Bellgard M.I."/>
        </authorList>
    </citation>
    <scope>NUCLEOTIDE SEQUENCE</scope>
    <source>
        <tissue evidence="1">Shoot tissue taken approximately 20 cm above the soil surface</tissue>
    </source>
</reference>
<organism evidence="1">
    <name type="scientific">Arundo donax</name>
    <name type="common">Giant reed</name>
    <name type="synonym">Donax arundinaceus</name>
    <dbReference type="NCBI Taxonomy" id="35708"/>
    <lineage>
        <taxon>Eukaryota</taxon>
        <taxon>Viridiplantae</taxon>
        <taxon>Streptophyta</taxon>
        <taxon>Embryophyta</taxon>
        <taxon>Tracheophyta</taxon>
        <taxon>Spermatophyta</taxon>
        <taxon>Magnoliopsida</taxon>
        <taxon>Liliopsida</taxon>
        <taxon>Poales</taxon>
        <taxon>Poaceae</taxon>
        <taxon>PACMAD clade</taxon>
        <taxon>Arundinoideae</taxon>
        <taxon>Arundineae</taxon>
        <taxon>Arundo</taxon>
    </lineage>
</organism>
<protein>
    <submittedName>
        <fullName evidence="1">Uncharacterized protein</fullName>
    </submittedName>
</protein>
<reference evidence="1" key="1">
    <citation type="submission" date="2014-09" db="EMBL/GenBank/DDBJ databases">
        <authorList>
            <person name="Magalhaes I.L.F."/>
            <person name="Oliveira U."/>
            <person name="Santos F.R."/>
            <person name="Vidigal T.H.D.A."/>
            <person name="Brescovit A.D."/>
            <person name="Santos A.J."/>
        </authorList>
    </citation>
    <scope>NUCLEOTIDE SEQUENCE</scope>
    <source>
        <tissue evidence="1">Shoot tissue taken approximately 20 cm above the soil surface</tissue>
    </source>
</reference>
<dbReference type="EMBL" id="GBRH01198696">
    <property type="protein sequence ID" value="JAD99199.1"/>
    <property type="molecule type" value="Transcribed_RNA"/>
</dbReference>
<proteinExistence type="predicted"/>